<proteinExistence type="predicted"/>
<protein>
    <submittedName>
        <fullName evidence="2">Cellulase</fullName>
    </submittedName>
</protein>
<dbReference type="Pfam" id="PF13004">
    <property type="entry name" value="BACON"/>
    <property type="match status" value="2"/>
</dbReference>
<dbReference type="Gene3D" id="2.60.40.10">
    <property type="entry name" value="Immunoglobulins"/>
    <property type="match status" value="4"/>
</dbReference>
<dbReference type="EMBL" id="BK016180">
    <property type="protein sequence ID" value="DAG00450.1"/>
    <property type="molecule type" value="Genomic_DNA"/>
</dbReference>
<organism evidence="2">
    <name type="scientific">Siphoviridae sp. ct3r22</name>
    <dbReference type="NCBI Taxonomy" id="2825325"/>
    <lineage>
        <taxon>Viruses</taxon>
        <taxon>Duplodnaviria</taxon>
        <taxon>Heunggongvirae</taxon>
        <taxon>Uroviricota</taxon>
        <taxon>Caudoviricetes</taxon>
    </lineage>
</organism>
<evidence type="ECO:0000259" key="1">
    <source>
        <dbReference type="Pfam" id="PF13004"/>
    </source>
</evidence>
<dbReference type="InterPro" id="IPR013783">
    <property type="entry name" value="Ig-like_fold"/>
</dbReference>
<accession>A0A8S5V124</accession>
<evidence type="ECO:0000313" key="2">
    <source>
        <dbReference type="EMBL" id="DAG00450.1"/>
    </source>
</evidence>
<sequence length="497" mass="52964">MLRLLFTTQDKSKQLTVITDGIDSQLNVFVTENTVGDIDYFKSLGIMILPGHVYNIGTLKGWAFNNALILISYPEGLNEEAQILIDVTEEIRYTFTAKTSKLSFPNTGGDEEAVVTSYKQKYVNGKPSGSQTALEVTFETASPYSVSKGGTVTISENPTNQVRNGNLKVTQKESNKVLNISLTQAASKVSYNYSFTVNPKELTFVNTGELKTVDVTHTKQKLVNDKPSGSPIKVAFDVEIAGAGFSYDIIDSGVNVTVSENPGTSKRTGTITISSQESEDSTIVNLSQNASVITYDYTITTNPTSLSFVNTGETKAFTVNSKKQKKLNGKDNGNPTDVGFSFVVNGTGFSKGSGNNVVAAENVTEIQRTGNVVITQNESNKTATINLSQAAGTVTYEYTLDADPDTLNFVAAGETKTFGVSAKKQKKINGKNSGAASVVNYTTVVSGDGFTKGTTEYSVVAAANSTTAQRTGQAVVTMSEGNKKVTVTLKQEAGVSA</sequence>
<dbReference type="InterPro" id="IPR024361">
    <property type="entry name" value="BACON"/>
</dbReference>
<feature type="domain" description="BACON" evidence="1">
    <location>
        <begin position="151"/>
        <end position="185"/>
    </location>
</feature>
<name>A0A8S5V124_9CAUD</name>
<feature type="domain" description="BACON" evidence="1">
    <location>
        <begin position="254"/>
        <end position="289"/>
    </location>
</feature>
<reference evidence="2" key="1">
    <citation type="journal article" date="2021" name="Proc. Natl. Acad. Sci. U.S.A.">
        <title>A Catalog of Tens of Thousands of Viruses from Human Metagenomes Reveals Hidden Associations with Chronic Diseases.</title>
        <authorList>
            <person name="Tisza M.J."/>
            <person name="Buck C.B."/>
        </authorList>
    </citation>
    <scope>NUCLEOTIDE SEQUENCE</scope>
    <source>
        <strain evidence="2">Ct3r22</strain>
    </source>
</reference>